<evidence type="ECO:0000313" key="5">
    <source>
        <dbReference type="Proteomes" id="UP000276133"/>
    </source>
</evidence>
<evidence type="ECO:0000256" key="1">
    <source>
        <dbReference type="PROSITE-ProRule" id="PRU00176"/>
    </source>
</evidence>
<dbReference type="InterPro" id="IPR012677">
    <property type="entry name" value="Nucleotide-bd_a/b_plait_sf"/>
</dbReference>
<feature type="compositionally biased region" description="Polar residues" evidence="2">
    <location>
        <begin position="201"/>
        <end position="214"/>
    </location>
</feature>
<dbReference type="PANTHER" id="PTHR48034">
    <property type="entry name" value="TRANSFORMER-2 SEX-DETERMINING PROTEIN-RELATED"/>
    <property type="match status" value="1"/>
</dbReference>
<feature type="region of interest" description="Disordered" evidence="2">
    <location>
        <begin position="84"/>
        <end position="214"/>
    </location>
</feature>
<feature type="compositionally biased region" description="Basic residues" evidence="2">
    <location>
        <begin position="149"/>
        <end position="165"/>
    </location>
</feature>
<dbReference type="InterPro" id="IPR050441">
    <property type="entry name" value="RBM"/>
</dbReference>
<dbReference type="PROSITE" id="PS50102">
    <property type="entry name" value="RRM"/>
    <property type="match status" value="1"/>
</dbReference>
<keyword evidence="1" id="KW-0694">RNA-binding</keyword>
<comment type="caution">
    <text evidence="4">The sequence shown here is derived from an EMBL/GenBank/DDBJ whole genome shotgun (WGS) entry which is preliminary data.</text>
</comment>
<dbReference type="AlphaFoldDB" id="A0A3M7RMD8"/>
<reference evidence="4 5" key="1">
    <citation type="journal article" date="2018" name="Sci. Rep.">
        <title>Genomic signatures of local adaptation to the degree of environmental predictability in rotifers.</title>
        <authorList>
            <person name="Franch-Gras L."/>
            <person name="Hahn C."/>
            <person name="Garcia-Roger E.M."/>
            <person name="Carmona M.J."/>
            <person name="Serra M."/>
            <person name="Gomez A."/>
        </authorList>
    </citation>
    <scope>NUCLEOTIDE SEQUENCE [LARGE SCALE GENOMIC DNA]</scope>
    <source>
        <strain evidence="4">HYR1</strain>
    </source>
</reference>
<protein>
    <submittedName>
        <fullName evidence="4">Serine arginine-rich splicing factor 12</fullName>
    </submittedName>
</protein>
<dbReference type="InterPro" id="IPR000504">
    <property type="entry name" value="RRM_dom"/>
</dbReference>
<name>A0A3M7RMD8_BRAPC</name>
<gene>
    <name evidence="4" type="ORF">BpHYR1_048613</name>
</gene>
<evidence type="ECO:0000313" key="4">
    <source>
        <dbReference type="EMBL" id="RNA24485.1"/>
    </source>
</evidence>
<feature type="compositionally biased region" description="Basic and acidic residues" evidence="2">
    <location>
        <begin position="129"/>
        <end position="147"/>
    </location>
</feature>
<dbReference type="Pfam" id="PF00076">
    <property type="entry name" value="RRM_1"/>
    <property type="match status" value="1"/>
</dbReference>
<evidence type="ECO:0000259" key="3">
    <source>
        <dbReference type="PROSITE" id="PS50102"/>
    </source>
</evidence>
<proteinExistence type="predicted"/>
<evidence type="ECO:0000256" key="2">
    <source>
        <dbReference type="SAM" id="MobiDB-lite"/>
    </source>
</evidence>
<dbReference type="InterPro" id="IPR035979">
    <property type="entry name" value="RBD_domain_sf"/>
</dbReference>
<feature type="compositionally biased region" description="Basic and acidic residues" evidence="2">
    <location>
        <begin position="84"/>
        <end position="121"/>
    </location>
</feature>
<feature type="compositionally biased region" description="Basic and acidic residues" evidence="2">
    <location>
        <begin position="172"/>
        <end position="200"/>
    </location>
</feature>
<feature type="domain" description="RRM" evidence="3">
    <location>
        <begin position="10"/>
        <end position="88"/>
    </location>
</feature>
<sequence>MSRYRGTASTTLYIRNISDRVRYDDLRRLFAKYGRVLDVTIPLDYYSGLPKGFCFVEYEDPRDAEEAQYRMDRQRLFGREIEVEFARGDRKTPGEMRTRDRDRPSRHSRHPEYDRRGERHDRRTRSRSGGRDRRGRERIPRSREGSYRSRSRSRATRSPPKHKSPSPRNKSVSKERSVSKDRSESRSRGSPEPRKRDVTRSPRTNENSRSPSPV</sequence>
<dbReference type="OrthoDB" id="439808at2759"/>
<dbReference type="STRING" id="10195.A0A3M7RMD8"/>
<dbReference type="EMBL" id="REGN01003113">
    <property type="protein sequence ID" value="RNA24485.1"/>
    <property type="molecule type" value="Genomic_DNA"/>
</dbReference>
<keyword evidence="5" id="KW-1185">Reference proteome</keyword>
<organism evidence="4 5">
    <name type="scientific">Brachionus plicatilis</name>
    <name type="common">Marine rotifer</name>
    <name type="synonym">Brachionus muelleri</name>
    <dbReference type="NCBI Taxonomy" id="10195"/>
    <lineage>
        <taxon>Eukaryota</taxon>
        <taxon>Metazoa</taxon>
        <taxon>Spiralia</taxon>
        <taxon>Gnathifera</taxon>
        <taxon>Rotifera</taxon>
        <taxon>Eurotatoria</taxon>
        <taxon>Monogononta</taxon>
        <taxon>Pseudotrocha</taxon>
        <taxon>Ploima</taxon>
        <taxon>Brachionidae</taxon>
        <taxon>Brachionus</taxon>
    </lineage>
</organism>
<dbReference type="Proteomes" id="UP000276133">
    <property type="component" value="Unassembled WGS sequence"/>
</dbReference>
<dbReference type="SUPFAM" id="SSF54928">
    <property type="entry name" value="RNA-binding domain, RBD"/>
    <property type="match status" value="1"/>
</dbReference>
<dbReference type="SMART" id="SM00360">
    <property type="entry name" value="RRM"/>
    <property type="match status" value="1"/>
</dbReference>
<accession>A0A3M7RMD8</accession>
<dbReference type="Gene3D" id="3.30.70.330">
    <property type="match status" value="1"/>
</dbReference>
<dbReference type="GO" id="GO:0003723">
    <property type="term" value="F:RNA binding"/>
    <property type="evidence" value="ECO:0007669"/>
    <property type="project" value="UniProtKB-UniRule"/>
</dbReference>